<feature type="transmembrane region" description="Helical" evidence="2">
    <location>
        <begin position="12"/>
        <end position="32"/>
    </location>
</feature>
<evidence type="ECO:0000256" key="2">
    <source>
        <dbReference type="SAM" id="Phobius"/>
    </source>
</evidence>
<keyword evidence="2" id="KW-1133">Transmembrane helix</keyword>
<keyword evidence="4" id="KW-1185">Reference proteome</keyword>
<accession>A0A1Q5PLH9</accession>
<organism evidence="3 4">
    <name type="scientific">Boudabousia liubingyangii</name>
    <dbReference type="NCBI Taxonomy" id="1921764"/>
    <lineage>
        <taxon>Bacteria</taxon>
        <taxon>Bacillati</taxon>
        <taxon>Actinomycetota</taxon>
        <taxon>Actinomycetes</taxon>
        <taxon>Actinomycetales</taxon>
        <taxon>Actinomycetaceae</taxon>
        <taxon>Boudabousia</taxon>
    </lineage>
</organism>
<keyword evidence="2" id="KW-0472">Membrane</keyword>
<keyword evidence="2" id="KW-0812">Transmembrane</keyword>
<dbReference type="AlphaFoldDB" id="A0A1Q5PLH9"/>
<feature type="compositionally biased region" description="Acidic residues" evidence="1">
    <location>
        <begin position="82"/>
        <end position="104"/>
    </location>
</feature>
<dbReference type="EMBL" id="MQSV01000003">
    <property type="protein sequence ID" value="OKL47912.1"/>
    <property type="molecule type" value="Genomic_DNA"/>
</dbReference>
<protein>
    <submittedName>
        <fullName evidence="3">Uncharacterized protein</fullName>
    </submittedName>
</protein>
<feature type="region of interest" description="Disordered" evidence="1">
    <location>
        <begin position="78"/>
        <end position="141"/>
    </location>
</feature>
<evidence type="ECO:0000256" key="1">
    <source>
        <dbReference type="SAM" id="MobiDB-lite"/>
    </source>
</evidence>
<reference evidence="3 4" key="1">
    <citation type="submission" date="2016-11" db="EMBL/GenBank/DDBJ databases">
        <title>Actinomyces gypaetusis sp. nov. isolated from the vulture Gypaetus barbatus in Qinghai Tibet Plateau China.</title>
        <authorList>
            <person name="Meng X."/>
        </authorList>
    </citation>
    <scope>NUCLEOTIDE SEQUENCE [LARGE SCALE GENOMIC DNA]</scope>
    <source>
        <strain evidence="3 4">VUL4_2</strain>
    </source>
</reference>
<dbReference type="RefSeq" id="WP_073709272.1">
    <property type="nucleotide sequence ID" value="NZ_MQSV01000003.1"/>
</dbReference>
<evidence type="ECO:0000313" key="4">
    <source>
        <dbReference type="Proteomes" id="UP000186785"/>
    </source>
</evidence>
<proteinExistence type="predicted"/>
<gene>
    <name evidence="3" type="ORF">BSR29_05355</name>
</gene>
<comment type="caution">
    <text evidence="3">The sequence shown here is derived from an EMBL/GenBank/DDBJ whole genome shotgun (WGS) entry which is preliminary data.</text>
</comment>
<name>A0A1Q5PLH9_9ACTO</name>
<sequence>MAHELEFNKTVLQYLWIATAIGLAIYIVFSWWKNSAPIKLIDSYAARNDYHPPLGALTTTGALSIDRSSIYRIIQNQHLEELPDTEDQADVPEEMNLDDYENPTEEPGFMNFGGQDPYSNPSGTEGFTDPTEPEPPYTPRY</sequence>
<dbReference type="Proteomes" id="UP000186785">
    <property type="component" value="Unassembled WGS sequence"/>
</dbReference>
<evidence type="ECO:0000313" key="3">
    <source>
        <dbReference type="EMBL" id="OKL47912.1"/>
    </source>
</evidence>